<organism evidence="2 3">
    <name type="scientific">Nocardioides scoriae</name>
    <dbReference type="NCBI Taxonomy" id="642780"/>
    <lineage>
        <taxon>Bacteria</taxon>
        <taxon>Bacillati</taxon>
        <taxon>Actinomycetota</taxon>
        <taxon>Actinomycetes</taxon>
        <taxon>Propionibacteriales</taxon>
        <taxon>Nocardioidaceae</taxon>
        <taxon>Nocardioides</taxon>
    </lineage>
</organism>
<accession>A0A1H1VFF5</accession>
<gene>
    <name evidence="2" type="ORF">SAMN04488570_2816</name>
</gene>
<sequence>MPRRSSLYRVPNQWLSAGTWPRGTFTADAPDAVAHAVAIAMALAAALEGRNKSEVAAAAEIERSTLYDILAGKSWPDTVTLAKLEAHLGQTLWPATPAPPLRRATDKAPD</sequence>
<evidence type="ECO:0000313" key="3">
    <source>
        <dbReference type="Proteomes" id="UP000198859"/>
    </source>
</evidence>
<dbReference type="CDD" id="cd00093">
    <property type="entry name" value="HTH_XRE"/>
    <property type="match status" value="1"/>
</dbReference>
<dbReference type="GO" id="GO:0003677">
    <property type="term" value="F:DNA binding"/>
    <property type="evidence" value="ECO:0007669"/>
    <property type="project" value="InterPro"/>
</dbReference>
<keyword evidence="3" id="KW-1185">Reference proteome</keyword>
<reference evidence="3" key="1">
    <citation type="submission" date="2016-10" db="EMBL/GenBank/DDBJ databases">
        <authorList>
            <person name="Varghese N."/>
            <person name="Submissions S."/>
        </authorList>
    </citation>
    <scope>NUCLEOTIDE SEQUENCE [LARGE SCALE GENOMIC DNA]</scope>
    <source>
        <strain evidence="3">DSM 22127</strain>
    </source>
</reference>
<dbReference type="EMBL" id="LT629757">
    <property type="protein sequence ID" value="SDS83512.1"/>
    <property type="molecule type" value="Genomic_DNA"/>
</dbReference>
<protein>
    <submittedName>
        <fullName evidence="2">Helix-turn-helix</fullName>
    </submittedName>
</protein>
<dbReference type="OrthoDB" id="4408411at2"/>
<dbReference type="InterPro" id="IPR010982">
    <property type="entry name" value="Lambda_DNA-bd_dom_sf"/>
</dbReference>
<dbReference type="Pfam" id="PF01381">
    <property type="entry name" value="HTH_3"/>
    <property type="match status" value="1"/>
</dbReference>
<evidence type="ECO:0000313" key="2">
    <source>
        <dbReference type="EMBL" id="SDS83512.1"/>
    </source>
</evidence>
<dbReference type="Gene3D" id="1.10.260.40">
    <property type="entry name" value="lambda repressor-like DNA-binding domains"/>
    <property type="match status" value="1"/>
</dbReference>
<name>A0A1H1VFF5_9ACTN</name>
<dbReference type="SUPFAM" id="SSF47413">
    <property type="entry name" value="lambda repressor-like DNA-binding domains"/>
    <property type="match status" value="1"/>
</dbReference>
<dbReference type="RefSeq" id="WP_091730816.1">
    <property type="nucleotide sequence ID" value="NZ_LT629757.1"/>
</dbReference>
<feature type="domain" description="HTH cro/C1-type" evidence="1">
    <location>
        <begin position="48"/>
        <end position="89"/>
    </location>
</feature>
<dbReference type="Proteomes" id="UP000198859">
    <property type="component" value="Chromosome I"/>
</dbReference>
<dbReference type="InterPro" id="IPR001387">
    <property type="entry name" value="Cro/C1-type_HTH"/>
</dbReference>
<evidence type="ECO:0000259" key="1">
    <source>
        <dbReference type="Pfam" id="PF01381"/>
    </source>
</evidence>
<dbReference type="AlphaFoldDB" id="A0A1H1VFF5"/>
<proteinExistence type="predicted"/>